<dbReference type="SUPFAM" id="SSF53474">
    <property type="entry name" value="alpha/beta-Hydrolases"/>
    <property type="match status" value="1"/>
</dbReference>
<evidence type="ECO:0000313" key="5">
    <source>
        <dbReference type="EMBL" id="SEH10428.1"/>
    </source>
</evidence>
<dbReference type="Gene3D" id="2.60.40.1190">
    <property type="match status" value="1"/>
</dbReference>
<evidence type="ECO:0000259" key="4">
    <source>
        <dbReference type="Pfam" id="PF09985"/>
    </source>
</evidence>
<dbReference type="Pfam" id="PF09985">
    <property type="entry name" value="Glucodextran_C"/>
    <property type="match status" value="1"/>
</dbReference>
<dbReference type="Gene3D" id="3.40.50.1820">
    <property type="entry name" value="alpha/beta hydrolase"/>
    <property type="match status" value="1"/>
</dbReference>
<dbReference type="InterPro" id="IPR050955">
    <property type="entry name" value="Plant_Biomass_Hydrol_Est"/>
</dbReference>
<keyword evidence="6" id="KW-1185">Reference proteome</keyword>
<proteinExistence type="predicted"/>
<dbReference type="PANTHER" id="PTHR43037">
    <property type="entry name" value="UNNAMED PRODUCT-RELATED"/>
    <property type="match status" value="1"/>
</dbReference>
<feature type="compositionally biased region" description="Basic and acidic residues" evidence="2">
    <location>
        <begin position="710"/>
        <end position="721"/>
    </location>
</feature>
<evidence type="ECO:0000256" key="3">
    <source>
        <dbReference type="SAM" id="SignalP"/>
    </source>
</evidence>
<reference evidence="6" key="1">
    <citation type="submission" date="2016-10" db="EMBL/GenBank/DDBJ databases">
        <authorList>
            <person name="Varghese N."/>
            <person name="Submissions S."/>
        </authorList>
    </citation>
    <scope>NUCLEOTIDE SEQUENCE [LARGE SCALE GENOMIC DNA]</scope>
    <source>
        <strain evidence="6">ATCC 35263</strain>
    </source>
</reference>
<feature type="chain" id="PRO_5013816910" evidence="3">
    <location>
        <begin position="33"/>
        <end position="721"/>
    </location>
</feature>
<organism evidence="5 6">
    <name type="scientific">Thermoleophilum album</name>
    <dbReference type="NCBI Taxonomy" id="29539"/>
    <lineage>
        <taxon>Bacteria</taxon>
        <taxon>Bacillati</taxon>
        <taxon>Actinomycetota</taxon>
        <taxon>Thermoleophilia</taxon>
        <taxon>Thermoleophilales</taxon>
        <taxon>Thermoleophilaceae</taxon>
        <taxon>Thermoleophilum</taxon>
    </lineage>
</organism>
<accession>A0A1H6FJT5</accession>
<sequence length="721" mass="77596">MNGRRRTFSAFLRLVPLVGAVAGLLGAAVAEAAPSGLPRTAGPDLLRWPPAVAPQLTNTGIWRAPPILVSGSSAYRDGEYLYQDYLFDDNGAKGQFRDYSEPQPTQTAPPQGTYTYPSAPQYRRNVADLVEVRVKPLAEAVAFRVTLNTMTDPALVGVTLALGRPGSATRPYPLGANASGPADVFVTVNGSTAYLTDAAGRTTRTSAISSSVDSARSQLEVRVPRSVWDPGAGRGLVAVGVGLWDRRAQRYLVPQAVRDAEHPDGAAGLAQPTAFFNVAFRREPATCCSSTAWRDQLQAAELAKGNMTPFTREIDFGKLERRVNDESDVQRYGSLNRIFASHFTTGAGQGVDLSVNCDNIPRDCPGQYQGQLQPYNLYVPKASSGPYGLVLLLHAHSANHNQFSESRTQAQLAQRSGTTSVVLTPLARGPDGAYRDAALADVFEAWADVARHYQLDPSLTVVAGYSMGAGGTYQLAQQFPDLFAGAFVEVGANLQPGRAASLRWVPVIQWNAVVDEFVRPDYYLTDARTMFGLGYRYELDLFPIAEHLTLAINDSVTPAADYLGARRVVSDPPPSGVQAGAGVLTGGAIPALPYTRQFQTWGEAPRFVPRDRLDLKLRNIASLAIDLARARLSCKARVRVDSDGPAVIAFVGRRCGSGESRTVSVPAGPSVVTPMSGSAGSVKRRAKPRSRGNHRSRRSSSNRSRRSRSVRRDHGSIRSSA</sequence>
<dbReference type="STRING" id="29539.SAMN02745716_0279"/>
<dbReference type="InterPro" id="IPR029058">
    <property type="entry name" value="AB_hydrolase_fold"/>
</dbReference>
<dbReference type="PANTHER" id="PTHR43037:SF1">
    <property type="entry name" value="BLL1128 PROTEIN"/>
    <property type="match status" value="1"/>
</dbReference>
<dbReference type="RefSeq" id="WP_143038514.1">
    <property type="nucleotide sequence ID" value="NZ_FNWJ01000001.1"/>
</dbReference>
<feature type="compositionally biased region" description="Basic residues" evidence="2">
    <location>
        <begin position="682"/>
        <end position="709"/>
    </location>
</feature>
<gene>
    <name evidence="5" type="ORF">SAMN02745716_0279</name>
</gene>
<feature type="signal peptide" evidence="3">
    <location>
        <begin position="1"/>
        <end position="32"/>
    </location>
</feature>
<feature type="region of interest" description="Disordered" evidence="2">
    <location>
        <begin position="657"/>
        <end position="721"/>
    </location>
</feature>
<dbReference type="EMBL" id="FNWJ01000001">
    <property type="protein sequence ID" value="SEH10428.1"/>
    <property type="molecule type" value="Genomic_DNA"/>
</dbReference>
<dbReference type="OrthoDB" id="4743643at2"/>
<protein>
    <submittedName>
        <fullName evidence="5">C-terminal binding-module, SLH-like, of glucodextranase</fullName>
    </submittedName>
</protein>
<evidence type="ECO:0000313" key="6">
    <source>
        <dbReference type="Proteomes" id="UP000222056"/>
    </source>
</evidence>
<keyword evidence="1 3" id="KW-0732">Signal</keyword>
<evidence type="ECO:0000256" key="2">
    <source>
        <dbReference type="SAM" id="MobiDB-lite"/>
    </source>
</evidence>
<dbReference type="AlphaFoldDB" id="A0A1H6FJT5"/>
<dbReference type="SUPFAM" id="SSF49344">
    <property type="entry name" value="CBD9-like"/>
    <property type="match status" value="1"/>
</dbReference>
<evidence type="ECO:0000256" key="1">
    <source>
        <dbReference type="ARBA" id="ARBA00022729"/>
    </source>
</evidence>
<dbReference type="InterPro" id="IPR019248">
    <property type="entry name" value="Glucodextran_C"/>
</dbReference>
<name>A0A1H6FJT5_THEAL</name>
<feature type="domain" description="Glucodextranase-like C-terminal" evidence="4">
    <location>
        <begin position="111"/>
        <end position="153"/>
    </location>
</feature>
<dbReference type="Proteomes" id="UP000222056">
    <property type="component" value="Unassembled WGS sequence"/>
</dbReference>